<gene>
    <name evidence="5" type="ORF">IAA31_05680</name>
</gene>
<accession>A0A9E2KQ21</accession>
<dbReference type="PANTHER" id="PTHR10907:SF47">
    <property type="entry name" value="REGUCALCIN"/>
    <property type="match status" value="1"/>
</dbReference>
<dbReference type="SUPFAM" id="SSF63829">
    <property type="entry name" value="Calcium-dependent phosphotriesterase"/>
    <property type="match status" value="1"/>
</dbReference>
<protein>
    <submittedName>
        <fullName evidence="5">SMP-30/gluconolactonase/LRE family protein</fullName>
    </submittedName>
</protein>
<dbReference type="Pfam" id="PF08450">
    <property type="entry name" value="SGL"/>
    <property type="match status" value="1"/>
</dbReference>
<proteinExistence type="inferred from homology"/>
<dbReference type="PRINTS" id="PR01790">
    <property type="entry name" value="SMP30FAMILY"/>
</dbReference>
<feature type="binding site" evidence="3">
    <location>
        <position position="107"/>
    </location>
    <ligand>
        <name>substrate</name>
    </ligand>
</feature>
<feature type="binding site" evidence="3">
    <location>
        <position position="154"/>
    </location>
    <ligand>
        <name>a divalent metal cation</name>
        <dbReference type="ChEBI" id="CHEBI:60240"/>
    </ligand>
</feature>
<feature type="binding site" evidence="3">
    <location>
        <position position="23"/>
    </location>
    <ligand>
        <name>a divalent metal cation</name>
        <dbReference type="ChEBI" id="CHEBI:60240"/>
    </ligand>
</feature>
<evidence type="ECO:0000313" key="6">
    <source>
        <dbReference type="Proteomes" id="UP000824150"/>
    </source>
</evidence>
<feature type="active site" description="Proton donor/acceptor" evidence="2">
    <location>
        <position position="195"/>
    </location>
</feature>
<dbReference type="Gene3D" id="2.120.10.30">
    <property type="entry name" value="TolB, C-terminal domain"/>
    <property type="match status" value="1"/>
</dbReference>
<sequence>MISSSLITAPFKAVAQLKALLGETPIYDEIQDVFYCVDIKGSALWICDPYTLNARSLKVPTLTSAALLTNDPQQLLLVSQSGLFLLNLKDESLRLFYPFSFTQVRPNEAQIAPDGVLWFSTMGLQAQAHAGAMFRFDPQLHNFSLVQADITIPNTLIFNEGQTTFFDTASGDVFNCDLNGQGLVKIPSCLNGTPDGSCLTDDGLILNANWGASELRLFAVHNGYTLKASLPVPARQPSSCALGGRDLNLLFVTTAIDGLAKPNFLDGQAFVAPSSLKGRLNYRFTLI</sequence>
<dbReference type="InterPro" id="IPR005511">
    <property type="entry name" value="SMP-30"/>
</dbReference>
<dbReference type="AlphaFoldDB" id="A0A9E2KQ21"/>
<feature type="binding site" evidence="3">
    <location>
        <position position="195"/>
    </location>
    <ligand>
        <name>a divalent metal cation</name>
        <dbReference type="ChEBI" id="CHEBI:60240"/>
    </ligand>
</feature>
<dbReference type="PANTHER" id="PTHR10907">
    <property type="entry name" value="REGUCALCIN"/>
    <property type="match status" value="1"/>
</dbReference>
<evidence type="ECO:0000259" key="4">
    <source>
        <dbReference type="Pfam" id="PF08450"/>
    </source>
</evidence>
<name>A0A9E2KQ21_9GAMM</name>
<dbReference type="InterPro" id="IPR011042">
    <property type="entry name" value="6-blade_b-propeller_TolB-like"/>
</dbReference>
<comment type="caution">
    <text evidence="5">The sequence shown here is derived from an EMBL/GenBank/DDBJ whole genome shotgun (WGS) entry which is preliminary data.</text>
</comment>
<dbReference type="GO" id="GO:0005509">
    <property type="term" value="F:calcium ion binding"/>
    <property type="evidence" value="ECO:0007669"/>
    <property type="project" value="TreeGrafter"/>
</dbReference>
<feature type="binding site" evidence="3">
    <location>
        <position position="105"/>
    </location>
    <ligand>
        <name>substrate</name>
    </ligand>
</feature>
<dbReference type="GO" id="GO:0004341">
    <property type="term" value="F:gluconolactonase activity"/>
    <property type="evidence" value="ECO:0007669"/>
    <property type="project" value="TreeGrafter"/>
</dbReference>
<comment type="similarity">
    <text evidence="1">Belongs to the SMP-30/CGR1 family.</text>
</comment>
<evidence type="ECO:0000256" key="1">
    <source>
        <dbReference type="ARBA" id="ARBA00008853"/>
    </source>
</evidence>
<feature type="domain" description="SMP-30/Gluconolactonase/LRE-like region" evidence="4">
    <location>
        <begin position="21"/>
        <end position="255"/>
    </location>
</feature>
<dbReference type="InterPro" id="IPR013658">
    <property type="entry name" value="SGL"/>
</dbReference>
<reference evidence="5" key="1">
    <citation type="journal article" date="2021" name="PeerJ">
        <title>Extensive microbial diversity within the chicken gut microbiome revealed by metagenomics and culture.</title>
        <authorList>
            <person name="Gilroy R."/>
            <person name="Ravi A."/>
            <person name="Getino M."/>
            <person name="Pursley I."/>
            <person name="Horton D.L."/>
            <person name="Alikhan N.F."/>
            <person name="Baker D."/>
            <person name="Gharbi K."/>
            <person name="Hall N."/>
            <person name="Watson M."/>
            <person name="Adriaenssens E.M."/>
            <person name="Foster-Nyarko E."/>
            <person name="Jarju S."/>
            <person name="Secka A."/>
            <person name="Antonio M."/>
            <person name="Oren A."/>
            <person name="Chaudhuri R.R."/>
            <person name="La Ragione R."/>
            <person name="Hildebrand F."/>
            <person name="Pallen M.J."/>
        </authorList>
    </citation>
    <scope>NUCLEOTIDE SEQUENCE</scope>
    <source>
        <strain evidence="5">687</strain>
    </source>
</reference>
<dbReference type="EMBL" id="JAHLFG010000062">
    <property type="protein sequence ID" value="MBU3826962.1"/>
    <property type="molecule type" value="Genomic_DNA"/>
</dbReference>
<evidence type="ECO:0000256" key="2">
    <source>
        <dbReference type="PIRSR" id="PIRSR605511-1"/>
    </source>
</evidence>
<evidence type="ECO:0000256" key="3">
    <source>
        <dbReference type="PIRSR" id="PIRSR605511-2"/>
    </source>
</evidence>
<dbReference type="GO" id="GO:0019853">
    <property type="term" value="P:L-ascorbic acid biosynthetic process"/>
    <property type="evidence" value="ECO:0007669"/>
    <property type="project" value="TreeGrafter"/>
</dbReference>
<keyword evidence="3" id="KW-0862">Zinc</keyword>
<evidence type="ECO:0000313" key="5">
    <source>
        <dbReference type="EMBL" id="MBU3826962.1"/>
    </source>
</evidence>
<dbReference type="Proteomes" id="UP000824150">
    <property type="component" value="Unassembled WGS sequence"/>
</dbReference>
<comment type="cofactor">
    <cofactor evidence="3">
        <name>Zn(2+)</name>
        <dbReference type="ChEBI" id="CHEBI:29105"/>
    </cofactor>
    <text evidence="3">Binds 1 divalent metal cation per subunit.</text>
</comment>
<keyword evidence="3" id="KW-0479">Metal-binding</keyword>
<organism evidence="5 6">
    <name type="scientific">Candidatus Anaerobiospirillum merdipullorum</name>
    <dbReference type="NCBI Taxonomy" id="2838450"/>
    <lineage>
        <taxon>Bacteria</taxon>
        <taxon>Pseudomonadati</taxon>
        <taxon>Pseudomonadota</taxon>
        <taxon>Gammaproteobacteria</taxon>
        <taxon>Aeromonadales</taxon>
        <taxon>Succinivibrionaceae</taxon>
        <taxon>Anaerobiospirillum</taxon>
    </lineage>
</organism>
<reference evidence="5" key="2">
    <citation type="submission" date="2021-04" db="EMBL/GenBank/DDBJ databases">
        <authorList>
            <person name="Gilroy R."/>
        </authorList>
    </citation>
    <scope>NUCLEOTIDE SEQUENCE</scope>
    <source>
        <strain evidence="5">687</strain>
    </source>
</reference>